<gene>
    <name evidence="2" type="ORF">PG2T_06935</name>
</gene>
<dbReference type="AlphaFoldDB" id="A0A1B1YTH2"/>
<protein>
    <submittedName>
        <fullName evidence="2">Uncharacterized protein</fullName>
    </submittedName>
</protein>
<keyword evidence="1" id="KW-0472">Membrane</keyword>
<dbReference type="RefSeq" id="WP_068803726.1">
    <property type="nucleotide sequence ID" value="NZ_CP014671.1"/>
</dbReference>
<dbReference type="InterPro" id="IPR044020">
    <property type="entry name" value="DUF5676"/>
</dbReference>
<dbReference type="Pfam" id="PF18926">
    <property type="entry name" value="DUF5676"/>
    <property type="match status" value="1"/>
</dbReference>
<keyword evidence="3" id="KW-1185">Reference proteome</keyword>
<name>A0A1B1YTH2_9GAMM</name>
<dbReference type="KEGG" id="gbi:PG2T_06935"/>
<evidence type="ECO:0000313" key="3">
    <source>
        <dbReference type="Proteomes" id="UP000092952"/>
    </source>
</evidence>
<reference evidence="3" key="1">
    <citation type="submission" date="2016-03" db="EMBL/GenBank/DDBJ databases">
        <title>Complete genome sequence of Solimmundus cernigliae, representing a novel lineage of polycyclic aromatic hydrocarbon degraders within the Gammaproteobacteria.</title>
        <authorList>
            <person name="Singleton D.R."/>
            <person name="Dickey A.N."/>
            <person name="Scholl E.H."/>
            <person name="Wright F.A."/>
            <person name="Aitken M.D."/>
        </authorList>
    </citation>
    <scope>NUCLEOTIDE SEQUENCE [LARGE SCALE GENOMIC DNA]</scope>
    <source>
        <strain evidence="3">TR3.2</strain>
    </source>
</reference>
<organism evidence="2 3">
    <name type="scientific">Immundisolibacter cernigliae</name>
    <dbReference type="NCBI Taxonomy" id="1810504"/>
    <lineage>
        <taxon>Bacteria</taxon>
        <taxon>Pseudomonadati</taxon>
        <taxon>Pseudomonadota</taxon>
        <taxon>Gammaproteobacteria</taxon>
        <taxon>Immundisolibacterales</taxon>
        <taxon>Immundisolibacteraceae</taxon>
        <taxon>Immundisolibacter</taxon>
    </lineage>
</organism>
<keyword evidence="1" id="KW-1133">Transmembrane helix</keyword>
<dbReference type="Proteomes" id="UP000092952">
    <property type="component" value="Chromosome"/>
</dbReference>
<proteinExistence type="predicted"/>
<evidence type="ECO:0000313" key="2">
    <source>
        <dbReference type="EMBL" id="ANX03953.1"/>
    </source>
</evidence>
<feature type="transmembrane region" description="Helical" evidence="1">
    <location>
        <begin position="42"/>
        <end position="65"/>
    </location>
</feature>
<dbReference type="InParanoid" id="A0A1B1YTH2"/>
<accession>A0A1B1YTH2</accession>
<keyword evidence="1" id="KW-0812">Transmembrane</keyword>
<evidence type="ECO:0000256" key="1">
    <source>
        <dbReference type="SAM" id="Phobius"/>
    </source>
</evidence>
<dbReference type="EMBL" id="CP014671">
    <property type="protein sequence ID" value="ANX03953.1"/>
    <property type="molecule type" value="Genomic_DNA"/>
</dbReference>
<sequence>MGSALAVWLSPAGKVVFLNACVHGLNLAPLLPESGKPLTWTGFFYGLGGTTATASVGAALLAFFYNRLAACGRAGGT</sequence>